<dbReference type="Proteomes" id="UP001274830">
    <property type="component" value="Unassembled WGS sequence"/>
</dbReference>
<name>A0AAE0TV09_9PEZI</name>
<sequence length="305" mass="32567">MPPPQGSLNPIEGPGDYTFTKEVHDDTYAAIDPTKADHTGHSVFIVGASRGIGAAIASSFAKAGASAIAIGARSDLSSHVEAIKLAAKRAGRAEPKVLSVRLDITDIASVEEAAKTVSQAFGGTLDILIHNSGIIGAMIPITLSDPADWWRTYEVNVRGPYLIARSFIPLLLKSTLKTFITVSSVGCTVSNPGVSAYQSGKTALTRVTEFAALENQEEGLVAFSVHPGNINTGIVDLSSVPDAFKAVFTETVELPADGLVYLTNEKRDWLSGRYVNMTWDLPELTSSPKKDEIVEKDLLKIRLMV</sequence>
<dbReference type="CDD" id="cd05233">
    <property type="entry name" value="SDR_c"/>
    <property type="match status" value="1"/>
</dbReference>
<gene>
    <name evidence="1" type="ORF">LTR78_008023</name>
</gene>
<dbReference type="InterPro" id="IPR036291">
    <property type="entry name" value="NAD(P)-bd_dom_sf"/>
</dbReference>
<dbReference type="Gene3D" id="3.40.50.720">
    <property type="entry name" value="NAD(P)-binding Rossmann-like Domain"/>
    <property type="match status" value="1"/>
</dbReference>
<dbReference type="AlphaFoldDB" id="A0AAE0TV09"/>
<dbReference type="PANTHER" id="PTHR43975">
    <property type="entry name" value="ZGC:101858"/>
    <property type="match status" value="1"/>
</dbReference>
<reference evidence="1" key="1">
    <citation type="submission" date="2023-07" db="EMBL/GenBank/DDBJ databases">
        <title>Black Yeasts Isolated from many extreme environments.</title>
        <authorList>
            <person name="Coleine C."/>
            <person name="Stajich J.E."/>
            <person name="Selbmann L."/>
        </authorList>
    </citation>
    <scope>NUCLEOTIDE SEQUENCE</scope>
    <source>
        <strain evidence="1">CCFEE 5485</strain>
    </source>
</reference>
<dbReference type="EMBL" id="JAUTXT010000036">
    <property type="protein sequence ID" value="KAK3672053.1"/>
    <property type="molecule type" value="Genomic_DNA"/>
</dbReference>
<proteinExistence type="predicted"/>
<dbReference type="PRINTS" id="PR00081">
    <property type="entry name" value="GDHRDH"/>
</dbReference>
<evidence type="ECO:0000313" key="1">
    <source>
        <dbReference type="EMBL" id="KAK3672053.1"/>
    </source>
</evidence>
<keyword evidence="2" id="KW-1185">Reference proteome</keyword>
<dbReference type="InterPro" id="IPR002347">
    <property type="entry name" value="SDR_fam"/>
</dbReference>
<comment type="caution">
    <text evidence="1">The sequence shown here is derived from an EMBL/GenBank/DDBJ whole genome shotgun (WGS) entry which is preliminary data.</text>
</comment>
<evidence type="ECO:0000313" key="2">
    <source>
        <dbReference type="Proteomes" id="UP001274830"/>
    </source>
</evidence>
<dbReference type="Pfam" id="PF00106">
    <property type="entry name" value="adh_short"/>
    <property type="match status" value="1"/>
</dbReference>
<accession>A0AAE0TV09</accession>
<organism evidence="1 2">
    <name type="scientific">Recurvomyces mirabilis</name>
    <dbReference type="NCBI Taxonomy" id="574656"/>
    <lineage>
        <taxon>Eukaryota</taxon>
        <taxon>Fungi</taxon>
        <taxon>Dikarya</taxon>
        <taxon>Ascomycota</taxon>
        <taxon>Pezizomycotina</taxon>
        <taxon>Dothideomycetes</taxon>
        <taxon>Dothideomycetidae</taxon>
        <taxon>Mycosphaerellales</taxon>
        <taxon>Teratosphaeriaceae</taxon>
        <taxon>Recurvomyces</taxon>
    </lineage>
</organism>
<dbReference type="SUPFAM" id="SSF51735">
    <property type="entry name" value="NAD(P)-binding Rossmann-fold domains"/>
    <property type="match status" value="1"/>
</dbReference>
<protein>
    <submittedName>
        <fullName evidence="1">Uncharacterized protein</fullName>
    </submittedName>
</protein>
<dbReference type="PANTHER" id="PTHR43975:SF2">
    <property type="entry name" value="EG:BACR7A4.14 PROTEIN-RELATED"/>
    <property type="match status" value="1"/>
</dbReference>